<dbReference type="GO" id="GO:0005524">
    <property type="term" value="F:ATP binding"/>
    <property type="evidence" value="ECO:0007669"/>
    <property type="project" value="UniProtKB-KW"/>
</dbReference>
<protein>
    <submittedName>
        <fullName evidence="4">Fic family protein</fullName>
    </submittedName>
</protein>
<organism evidence="4 5">
    <name type="scientific">Rhodococcus opacus</name>
    <name type="common">Nocardia opaca</name>
    <dbReference type="NCBI Taxonomy" id="37919"/>
    <lineage>
        <taxon>Bacteria</taxon>
        <taxon>Bacillati</taxon>
        <taxon>Actinomycetota</taxon>
        <taxon>Actinomycetes</taxon>
        <taxon>Mycobacteriales</taxon>
        <taxon>Nocardiaceae</taxon>
        <taxon>Rhodococcus</taxon>
    </lineage>
</organism>
<dbReference type="Proteomes" id="UP000028488">
    <property type="component" value="Chromosome"/>
</dbReference>
<sequence>MASVTGGLSWPPVAYEQHPWISTAGDYGSRRERRLTAGPSRAAVPAFIADQSISLSNELQSLTEEAATELTRFDVEVGHITAPFASILLRTESASSSEIENLSSGARQIALAELGEHASRNARLIVGNVRAMHAALELSDSIDADAVLQMHRALLEHGDPNIAGRWRQQQVWIGGGSLGPHTAQFVPPHHDRVPALIDDLIVFANRVDVPVIAQIAVAHAQFETIHPFPDGNGRVGRALIQAMLRGGQLTRSVAVPVSAGLLHDTAEYFDALGEYRSGNVEPIVRSIAEASFGAVANGRTLVHDLEAVRADWRTRVTARRGAAVHRLVDLLLRQPVVDNKLVTSTLGVTGANAQIAIDRLVDAGILTQITDGRRNRIWQAKDVVRVLDEFAARAKRRRH</sequence>
<name>A0A076EFA3_RHOOP</name>
<dbReference type="EMBL" id="CP008947">
    <property type="protein sequence ID" value="AII03842.1"/>
    <property type="molecule type" value="Genomic_DNA"/>
</dbReference>
<dbReference type="InterPro" id="IPR040198">
    <property type="entry name" value="Fido_containing"/>
</dbReference>
<dbReference type="RefSeq" id="WP_128638621.1">
    <property type="nucleotide sequence ID" value="NZ_CP008947.1"/>
</dbReference>
<dbReference type="Gene3D" id="1.10.3290.10">
    <property type="entry name" value="Fido-like domain"/>
    <property type="match status" value="1"/>
</dbReference>
<feature type="binding site" evidence="2">
    <location>
        <begin position="230"/>
        <end position="237"/>
    </location>
    <ligand>
        <name>ATP</name>
        <dbReference type="ChEBI" id="CHEBI:30616"/>
    </ligand>
</feature>
<dbReference type="Pfam" id="PF02661">
    <property type="entry name" value="Fic"/>
    <property type="match status" value="1"/>
</dbReference>
<dbReference type="PROSITE" id="PS51459">
    <property type="entry name" value="FIDO"/>
    <property type="match status" value="1"/>
</dbReference>
<dbReference type="PANTHER" id="PTHR13504">
    <property type="entry name" value="FIDO DOMAIN-CONTAINING PROTEIN DDB_G0283145"/>
    <property type="match status" value="1"/>
</dbReference>
<reference evidence="4 5" key="1">
    <citation type="submission" date="2014-07" db="EMBL/GenBank/DDBJ databases">
        <title>Genome Sequence of Rhodococcus opacus Strain R7, a Biodegrader of Mono- and Polycyclic Aromatic Hydrocarbons.</title>
        <authorList>
            <person name="Di Gennaro P."/>
            <person name="Zampolli J."/>
            <person name="Presti I."/>
            <person name="Cappelletti M."/>
            <person name="D'Ursi P."/>
            <person name="Orro A."/>
            <person name="Mezzelani A."/>
            <person name="Milanesi L."/>
        </authorList>
    </citation>
    <scope>NUCLEOTIDE SEQUENCE [LARGE SCALE GENOMIC DNA]</scope>
    <source>
        <strain evidence="4 5">R7</strain>
    </source>
</reference>
<evidence type="ECO:0000313" key="5">
    <source>
        <dbReference type="Proteomes" id="UP000028488"/>
    </source>
</evidence>
<keyword evidence="2" id="KW-0547">Nucleotide-binding</keyword>
<dbReference type="eggNOG" id="COG3177">
    <property type="taxonomic scope" value="Bacteria"/>
</dbReference>
<feature type="domain" description="Fido" evidence="3">
    <location>
        <begin position="142"/>
        <end position="289"/>
    </location>
</feature>
<dbReference type="PANTHER" id="PTHR13504:SF38">
    <property type="entry name" value="FIDO DOMAIN-CONTAINING PROTEIN"/>
    <property type="match status" value="1"/>
</dbReference>
<dbReference type="AlphaFoldDB" id="A0A076EFA3"/>
<evidence type="ECO:0000259" key="3">
    <source>
        <dbReference type="PROSITE" id="PS51459"/>
    </source>
</evidence>
<proteinExistence type="predicted"/>
<dbReference type="InterPro" id="IPR036597">
    <property type="entry name" value="Fido-like_dom_sf"/>
</dbReference>
<dbReference type="InterPro" id="IPR003812">
    <property type="entry name" value="Fido"/>
</dbReference>
<feature type="active site" evidence="1">
    <location>
        <position position="226"/>
    </location>
</feature>
<evidence type="ECO:0000256" key="1">
    <source>
        <dbReference type="PIRSR" id="PIRSR640198-1"/>
    </source>
</evidence>
<dbReference type="SUPFAM" id="SSF140931">
    <property type="entry name" value="Fic-like"/>
    <property type="match status" value="1"/>
</dbReference>
<gene>
    <name evidence="4" type="ORF">EP51_04145</name>
</gene>
<evidence type="ECO:0000313" key="4">
    <source>
        <dbReference type="EMBL" id="AII03842.1"/>
    </source>
</evidence>
<accession>A0A076EFA3</accession>
<evidence type="ECO:0000256" key="2">
    <source>
        <dbReference type="PIRSR" id="PIRSR640198-2"/>
    </source>
</evidence>
<keyword evidence="2" id="KW-0067">ATP-binding</keyword>